<evidence type="ECO:0000313" key="1">
    <source>
        <dbReference type="EMBL" id="KAK3060004.1"/>
    </source>
</evidence>
<feature type="non-terminal residue" evidence="1">
    <location>
        <position position="1"/>
    </location>
</feature>
<sequence length="115" mass="13206">VLPEQQIRSQGFFGGERAYDLSSAPKVGQNLPVLGQEENRRKRKAGDIDVSVDVDALARDDKLSKDELRKQYEAGRQEQQNPKGWGVDQDDLSQMIADEHRKRQKKDEERRSKRG</sequence>
<organism evidence="1 2">
    <name type="scientific">Coniosporium uncinatum</name>
    <dbReference type="NCBI Taxonomy" id="93489"/>
    <lineage>
        <taxon>Eukaryota</taxon>
        <taxon>Fungi</taxon>
        <taxon>Dikarya</taxon>
        <taxon>Ascomycota</taxon>
        <taxon>Pezizomycotina</taxon>
        <taxon>Dothideomycetes</taxon>
        <taxon>Dothideomycetes incertae sedis</taxon>
        <taxon>Coniosporium</taxon>
    </lineage>
</organism>
<comment type="caution">
    <text evidence="1">The sequence shown here is derived from an EMBL/GenBank/DDBJ whole genome shotgun (WGS) entry which is preliminary data.</text>
</comment>
<dbReference type="EMBL" id="JAWDJW010008934">
    <property type="protein sequence ID" value="KAK3060004.1"/>
    <property type="molecule type" value="Genomic_DNA"/>
</dbReference>
<reference evidence="1" key="1">
    <citation type="submission" date="2024-09" db="EMBL/GenBank/DDBJ databases">
        <title>Black Yeasts Isolated from many extreme environments.</title>
        <authorList>
            <person name="Coleine C."/>
            <person name="Stajich J.E."/>
            <person name="Selbmann L."/>
        </authorList>
    </citation>
    <scope>NUCLEOTIDE SEQUENCE</scope>
    <source>
        <strain evidence="1">CCFEE 5737</strain>
    </source>
</reference>
<keyword evidence="2" id="KW-1185">Reference proteome</keyword>
<proteinExistence type="predicted"/>
<name>A0ACC3D0C9_9PEZI</name>
<evidence type="ECO:0000313" key="2">
    <source>
        <dbReference type="Proteomes" id="UP001186974"/>
    </source>
</evidence>
<gene>
    <name evidence="1" type="ORF">LTS18_009564</name>
</gene>
<dbReference type="Proteomes" id="UP001186974">
    <property type="component" value="Unassembled WGS sequence"/>
</dbReference>
<protein>
    <submittedName>
        <fullName evidence="1">Uncharacterized protein</fullName>
    </submittedName>
</protein>
<accession>A0ACC3D0C9</accession>